<gene>
    <name evidence="5 8" type="primary">ftsA</name>
    <name evidence="8" type="ORF">HPSA50_0742</name>
</gene>
<organism evidence="8 9">
    <name type="scientific">Helicobacter pylori SouthAfrica50</name>
    <dbReference type="NCBI Taxonomy" id="1352357"/>
    <lineage>
        <taxon>Bacteria</taxon>
        <taxon>Pseudomonadati</taxon>
        <taxon>Campylobacterota</taxon>
        <taxon>Epsilonproteobacteria</taxon>
        <taxon>Campylobacterales</taxon>
        <taxon>Helicobacteraceae</taxon>
        <taxon>Helicobacter</taxon>
    </lineage>
</organism>
<dbReference type="HAMAP" id="MF_02033">
    <property type="entry name" value="FtsA"/>
    <property type="match status" value="1"/>
</dbReference>
<keyword evidence="1 5" id="KW-1003">Cell membrane</keyword>
<dbReference type="Gene3D" id="3.30.1490.110">
    <property type="match status" value="1"/>
</dbReference>
<evidence type="ECO:0000259" key="7">
    <source>
        <dbReference type="SMART" id="SM00842"/>
    </source>
</evidence>
<dbReference type="EMBL" id="AVNI01000002">
    <property type="protein sequence ID" value="EQD88429.1"/>
    <property type="molecule type" value="Genomic_DNA"/>
</dbReference>
<evidence type="ECO:0000256" key="3">
    <source>
        <dbReference type="ARBA" id="ARBA00023136"/>
    </source>
</evidence>
<comment type="similarity">
    <text evidence="5">Belongs to the FtsA/MreB family.</text>
</comment>
<evidence type="ECO:0000313" key="9">
    <source>
        <dbReference type="Proteomes" id="UP000015816"/>
    </source>
</evidence>
<feature type="region of interest" description="Disordered" evidence="6">
    <location>
        <begin position="432"/>
        <end position="458"/>
    </location>
</feature>
<proteinExistence type="inferred from homology"/>
<dbReference type="GO" id="GO:0009898">
    <property type="term" value="C:cytoplasmic side of plasma membrane"/>
    <property type="evidence" value="ECO:0007669"/>
    <property type="project" value="UniProtKB-UniRule"/>
</dbReference>
<evidence type="ECO:0000256" key="2">
    <source>
        <dbReference type="ARBA" id="ARBA00022618"/>
    </source>
</evidence>
<dbReference type="PATRIC" id="fig|1352357.3.peg.719"/>
<evidence type="ECO:0000313" key="8">
    <source>
        <dbReference type="EMBL" id="EQD88429.1"/>
    </source>
</evidence>
<dbReference type="Gene3D" id="3.30.420.40">
    <property type="match status" value="1"/>
</dbReference>
<dbReference type="SMART" id="SM00842">
    <property type="entry name" value="FtsA"/>
    <property type="match status" value="1"/>
</dbReference>
<dbReference type="InterPro" id="IPR043129">
    <property type="entry name" value="ATPase_NBD"/>
</dbReference>
<reference evidence="8 9" key="1">
    <citation type="journal article" date="2013" name="Genome Announc.">
        <title>Genome Sequences of Three hpAfrica2 Strains of Helicobacter pylori.</title>
        <authorList>
            <person name="Duncan S.S."/>
            <person name="Bertoli M.T."/>
            <person name="Kersulyte D."/>
            <person name="Valk P.L."/>
            <person name="Tamma S."/>
            <person name="Segal I."/>
            <person name="McClain M.S."/>
            <person name="Cover T.L."/>
            <person name="Berg D.E."/>
        </authorList>
    </citation>
    <scope>NUCLEOTIDE SEQUENCE [LARGE SCALE GENOMIC DNA]</scope>
    <source>
        <strain evidence="8 9">SouthAfrica50</strain>
    </source>
</reference>
<evidence type="ECO:0000256" key="5">
    <source>
        <dbReference type="HAMAP-Rule" id="MF_02033"/>
    </source>
</evidence>
<dbReference type="PANTHER" id="PTHR32432:SF4">
    <property type="entry name" value="CELL DIVISION PROTEIN FTSA"/>
    <property type="match status" value="1"/>
</dbReference>
<dbReference type="GO" id="GO:0032153">
    <property type="term" value="C:cell division site"/>
    <property type="evidence" value="ECO:0007669"/>
    <property type="project" value="UniProtKB-UniRule"/>
</dbReference>
<dbReference type="InterPro" id="IPR050696">
    <property type="entry name" value="FtsA/MreB"/>
</dbReference>
<dbReference type="Pfam" id="PF02491">
    <property type="entry name" value="SHS2_FTSA"/>
    <property type="match status" value="1"/>
</dbReference>
<feature type="domain" description="SHS2" evidence="7">
    <location>
        <begin position="7"/>
        <end position="216"/>
    </location>
</feature>
<keyword evidence="3 5" id="KW-0472">Membrane</keyword>
<comment type="subcellular location">
    <subcellularLocation>
        <location evidence="5">Cell membrane</location>
        <topology evidence="5">Peripheral membrane protein</topology>
        <orientation evidence="5">Cytoplasmic side</orientation>
    </subcellularLocation>
    <text evidence="5">Localizes to the Z ring in an FtsZ-dependent manner. Targeted to the membrane through a conserved C-terminal amphipathic helix.</text>
</comment>
<keyword evidence="4 5" id="KW-0131">Cell cycle</keyword>
<dbReference type="InterPro" id="IPR003494">
    <property type="entry name" value="SHS2_FtsA"/>
</dbReference>
<comment type="function">
    <text evidence="5">Cell division protein that is involved in the assembly of the Z ring. May serve as a membrane anchor for the Z ring.</text>
</comment>
<keyword evidence="2 5" id="KW-0132">Cell division</keyword>
<protein>
    <recommendedName>
        <fullName evidence="5">Cell division protein FtsA</fullName>
    </recommendedName>
</protein>
<feature type="compositionally biased region" description="Polar residues" evidence="6">
    <location>
        <begin position="291"/>
        <end position="306"/>
    </location>
</feature>
<dbReference type="Pfam" id="PF14450">
    <property type="entry name" value="FtsA"/>
    <property type="match status" value="1"/>
</dbReference>
<sequence>MEHKEIVIGVDIGSRKICAIVAEFKDGILRIIGTAHQDSKEINSKAIKRGRINSLAHASSAIKEVINSAKKMAGLNADEDRNNPISSFRESYHPKTKAIVSFSGAYTESIRDVTGVASTKDNVVTIDEINRAINNACAKAGLDNDKHILHALPYRFTLDKQEVNDPLGMSGTRLEVFIHIVYTEKNNIENLEKIMVQSGVEIENIVINSYAASIATLSNDEKELGVACVDMGGETCNLTIYSGNSIRYNKYLPVGSHHLTTDLSHMLNTPFPCAEEVKIKYGDLSFESEGETPSQNVQIPTTGSDGNENHIVPLSEIQSIMRERALETFKIIHRSIQESGLEEHLGGGVVLTGGMALMKGIKELARIHFTNYPVRLATPMEKYNIMGMFEDLKDPRFSVVVGLILYKAGGHTNYERDSKGIIRYHESDDYMKNPHQSTSTPHIHSSPTERNLSDLKAPSAPLNTAKNDDFLPIKPVEQKGFFKSFLIRFLKSFKAWRFLMR</sequence>
<dbReference type="PANTHER" id="PTHR32432">
    <property type="entry name" value="CELL DIVISION PROTEIN FTSA-RELATED"/>
    <property type="match status" value="1"/>
</dbReference>
<feature type="region of interest" description="Disordered" evidence="6">
    <location>
        <begin position="287"/>
        <end position="308"/>
    </location>
</feature>
<evidence type="ECO:0000256" key="6">
    <source>
        <dbReference type="SAM" id="MobiDB-lite"/>
    </source>
</evidence>
<dbReference type="SUPFAM" id="SSF53067">
    <property type="entry name" value="Actin-like ATPase domain"/>
    <property type="match status" value="2"/>
</dbReference>
<dbReference type="GO" id="GO:0043093">
    <property type="term" value="P:FtsZ-dependent cytokinesis"/>
    <property type="evidence" value="ECO:0007669"/>
    <property type="project" value="UniProtKB-UniRule"/>
</dbReference>
<evidence type="ECO:0000256" key="1">
    <source>
        <dbReference type="ARBA" id="ARBA00022475"/>
    </source>
</evidence>
<name>T2SAD4_HELPX</name>
<dbReference type="CDD" id="cd24048">
    <property type="entry name" value="ASKHA_NBD_FtsA"/>
    <property type="match status" value="1"/>
</dbReference>
<dbReference type="InterPro" id="IPR020823">
    <property type="entry name" value="Cell_div_FtsA"/>
</dbReference>
<evidence type="ECO:0000256" key="4">
    <source>
        <dbReference type="ARBA" id="ARBA00023306"/>
    </source>
</evidence>
<dbReference type="Proteomes" id="UP000015816">
    <property type="component" value="Unassembled WGS sequence"/>
</dbReference>
<dbReference type="AlphaFoldDB" id="T2SAD4"/>
<comment type="subunit">
    <text evidence="5">Self-interacts. Interacts with FtsZ.</text>
</comment>
<accession>T2SAD4</accession>
<feature type="compositionally biased region" description="Low complexity" evidence="6">
    <location>
        <begin position="434"/>
        <end position="448"/>
    </location>
</feature>
<comment type="caution">
    <text evidence="8">The sequence shown here is derived from an EMBL/GenBank/DDBJ whole genome shotgun (WGS) entry which is preliminary data.</text>
</comment>
<dbReference type="NCBIfam" id="TIGR01174">
    <property type="entry name" value="ftsA"/>
    <property type="match status" value="1"/>
</dbReference>